<gene>
    <name evidence="1" type="ORF">LCGC14_0198960</name>
</gene>
<protein>
    <submittedName>
        <fullName evidence="1">Uncharacterized protein</fullName>
    </submittedName>
</protein>
<accession>A0A0F9X393</accession>
<reference evidence="1" key="1">
    <citation type="journal article" date="2015" name="Nature">
        <title>Complex archaea that bridge the gap between prokaryotes and eukaryotes.</title>
        <authorList>
            <person name="Spang A."/>
            <person name="Saw J.H."/>
            <person name="Jorgensen S.L."/>
            <person name="Zaremba-Niedzwiedzka K."/>
            <person name="Martijn J."/>
            <person name="Lind A.E."/>
            <person name="van Eijk R."/>
            <person name="Schleper C."/>
            <person name="Guy L."/>
            <person name="Ettema T.J."/>
        </authorList>
    </citation>
    <scope>NUCLEOTIDE SEQUENCE</scope>
</reference>
<proteinExistence type="predicted"/>
<name>A0A0F9X393_9ZZZZ</name>
<dbReference type="EMBL" id="LAZR01000087">
    <property type="protein sequence ID" value="KKN93261.1"/>
    <property type="molecule type" value="Genomic_DNA"/>
</dbReference>
<sequence length="130" mass="15113">MPLSKFKNVSFDKSSNYEFHQLVESDALIKTFTFLSTIMKNLFDEYIYFIFAGGNPKIEPDSLYIHSNKKKVLLYISEESGIIPYNISQYYHAIFKAYLKTDTIDWNNIFNFPLCCVKNVPALSVLPMID</sequence>
<evidence type="ECO:0000313" key="1">
    <source>
        <dbReference type="EMBL" id="KKN93261.1"/>
    </source>
</evidence>
<comment type="caution">
    <text evidence="1">The sequence shown here is derived from an EMBL/GenBank/DDBJ whole genome shotgun (WGS) entry which is preliminary data.</text>
</comment>
<dbReference type="AlphaFoldDB" id="A0A0F9X393"/>
<organism evidence="1">
    <name type="scientific">marine sediment metagenome</name>
    <dbReference type="NCBI Taxonomy" id="412755"/>
    <lineage>
        <taxon>unclassified sequences</taxon>
        <taxon>metagenomes</taxon>
        <taxon>ecological metagenomes</taxon>
    </lineage>
</organism>